<dbReference type="EMBL" id="ADBJ01000028">
    <property type="protein sequence ID" value="EFA80828.1"/>
    <property type="molecule type" value="Genomic_DNA"/>
</dbReference>
<sequence>MCSNGNLKKERKTKHNNNSTCYFADKMMRSRIYGYCCVGWCDSKVGVCCVIVVVMEAGTTTEIECDVIDNLAFDGVAVDDITHMLMDIENKIWQKSTSNY</sequence>
<dbReference type="GeneID" id="31361898"/>
<evidence type="ECO:0000313" key="2">
    <source>
        <dbReference type="Proteomes" id="UP000001396"/>
    </source>
</evidence>
<accession>D3BD36</accession>
<dbReference type="AlphaFoldDB" id="D3BD36"/>
<proteinExistence type="predicted"/>
<organism evidence="1 2">
    <name type="scientific">Heterostelium pallidum (strain ATCC 26659 / Pp 5 / PN500)</name>
    <name type="common">Cellular slime mold</name>
    <name type="synonym">Polysphondylium pallidum</name>
    <dbReference type="NCBI Taxonomy" id="670386"/>
    <lineage>
        <taxon>Eukaryota</taxon>
        <taxon>Amoebozoa</taxon>
        <taxon>Evosea</taxon>
        <taxon>Eumycetozoa</taxon>
        <taxon>Dictyostelia</taxon>
        <taxon>Acytosteliales</taxon>
        <taxon>Acytosteliaceae</taxon>
        <taxon>Heterostelium</taxon>
    </lineage>
</organism>
<name>D3BD36_HETP5</name>
<reference evidence="1 2" key="1">
    <citation type="journal article" date="2011" name="Genome Res.">
        <title>Phylogeny-wide analysis of social amoeba genomes highlights ancient origins for complex intercellular communication.</title>
        <authorList>
            <person name="Heidel A.J."/>
            <person name="Lawal H.M."/>
            <person name="Felder M."/>
            <person name="Schilde C."/>
            <person name="Helps N.R."/>
            <person name="Tunggal B."/>
            <person name="Rivero F."/>
            <person name="John U."/>
            <person name="Schleicher M."/>
            <person name="Eichinger L."/>
            <person name="Platzer M."/>
            <person name="Noegel A.A."/>
            <person name="Schaap P."/>
            <person name="Gloeckner G."/>
        </authorList>
    </citation>
    <scope>NUCLEOTIDE SEQUENCE [LARGE SCALE GENOMIC DNA]</scope>
    <source>
        <strain evidence="2">ATCC 26659 / Pp 5 / PN500</strain>
    </source>
</reference>
<comment type="caution">
    <text evidence="1">The sequence shown here is derived from an EMBL/GenBank/DDBJ whole genome shotgun (WGS) entry which is preliminary data.</text>
</comment>
<gene>
    <name evidence="1" type="ORF">PPL_06416</name>
</gene>
<dbReference type="InParanoid" id="D3BD36"/>
<protein>
    <submittedName>
        <fullName evidence="1">Uncharacterized protein</fullName>
    </submittedName>
</protein>
<dbReference type="Proteomes" id="UP000001396">
    <property type="component" value="Unassembled WGS sequence"/>
</dbReference>
<evidence type="ECO:0000313" key="1">
    <source>
        <dbReference type="EMBL" id="EFA80828.1"/>
    </source>
</evidence>
<keyword evidence="2" id="KW-1185">Reference proteome</keyword>
<dbReference type="RefSeq" id="XP_020432947.1">
    <property type="nucleotide sequence ID" value="XM_020577273.1"/>
</dbReference>